<name>A0A5C0B3V2_9BURK</name>
<sequence>MIRRSVTQGWLSAGWLQALLAGSLISGAACAAAPANFSTTADGTAFYPFAIDEDALTGAPDMSRLNQPLTPAAKITARDGHFWSVGADGKPGTADDARVRLFGASLSFSANFPTAADAPRLASRLRKLGFNAVRLHHLDSLPGTATAPPNSILTPGPYPSFNPEAVNRLKNLIGALSAQGIYVNLNLRVGYRFRPDVDQVPALPADAPTGASAHSYWPRMIELQERYARELIRALGLRGNPALAMVEISNESSLVWAWQQRKWAAMVPPAYSDELLARWQTWLVQRYGSIGQACTAWDTCPASQTSVPLLSPDDAVGGDRMIDGVQRRVGRMADRLFGNDKSKPTGAALRTQDFLSFLADTDRVYFDRLRRVVHEETDTQVPVTGTQMAFGGVSNFDANAGMDYIDEHFYVDHPESGPDWQRDWYIRNLAATGDAMQRIQAISFRRDSRKPFVVSEFNQPYPNRHGAEILPVMAIVASMQDWDGLFFFDYAQEADWPKAPTSFSLTGNWGQLALAGQSAAVFREAQATPLSTRLDIPLGPDARRAIAADPSYGALEAYLANKQDITSARGWRESMAIKLDPSASAATNVVAKPVAPYSSPDEQVRFDPQRQVLEFRGKQSWGVFGTPGDARVGDDALGARVAASPTQYATLLVTALDAQPLPDSRRLLVTVGGATTGTQPGSQPLRPKGLVRHRAARDTWAIEPDPAVTPSPSGPRASQAPAWVSRTETTLDWRTPARSLTVYPLNGAGKRQAPMAGNLASIDNGRATIRLHTSAALASPWYEVVLEGNR</sequence>
<keyword evidence="2" id="KW-0732">Signal</keyword>
<dbReference type="EMBL" id="CP043046">
    <property type="protein sequence ID" value="QEI07920.1"/>
    <property type="molecule type" value="Genomic_DNA"/>
</dbReference>
<evidence type="ECO:0000313" key="3">
    <source>
        <dbReference type="EMBL" id="QEI07920.1"/>
    </source>
</evidence>
<dbReference type="Proteomes" id="UP000325161">
    <property type="component" value="Chromosome"/>
</dbReference>
<dbReference type="KEGG" id="pacr:FXN63_20295"/>
<dbReference type="RefSeq" id="WP_148816967.1">
    <property type="nucleotide sequence ID" value="NZ_CP043046.1"/>
</dbReference>
<evidence type="ECO:0000256" key="1">
    <source>
        <dbReference type="SAM" id="MobiDB-lite"/>
    </source>
</evidence>
<feature type="signal peptide" evidence="2">
    <location>
        <begin position="1"/>
        <end position="31"/>
    </location>
</feature>
<dbReference type="Gene3D" id="3.20.20.80">
    <property type="entry name" value="Glycosidases"/>
    <property type="match status" value="1"/>
</dbReference>
<keyword evidence="4" id="KW-1185">Reference proteome</keyword>
<dbReference type="PROSITE" id="PS51257">
    <property type="entry name" value="PROKAR_LIPOPROTEIN"/>
    <property type="match status" value="1"/>
</dbReference>
<gene>
    <name evidence="3" type="ORF">FXN63_20295</name>
</gene>
<organism evidence="3 4">
    <name type="scientific">Pigmentiphaga aceris</name>
    <dbReference type="NCBI Taxonomy" id="1940612"/>
    <lineage>
        <taxon>Bacteria</taxon>
        <taxon>Pseudomonadati</taxon>
        <taxon>Pseudomonadota</taxon>
        <taxon>Betaproteobacteria</taxon>
        <taxon>Burkholderiales</taxon>
        <taxon>Alcaligenaceae</taxon>
        <taxon>Pigmentiphaga</taxon>
    </lineage>
</organism>
<dbReference type="OrthoDB" id="9771116at2"/>
<dbReference type="AlphaFoldDB" id="A0A5C0B3V2"/>
<evidence type="ECO:0000313" key="4">
    <source>
        <dbReference type="Proteomes" id="UP000325161"/>
    </source>
</evidence>
<dbReference type="InterPro" id="IPR017853">
    <property type="entry name" value="GH"/>
</dbReference>
<accession>A0A5C0B3V2</accession>
<protein>
    <submittedName>
        <fullName evidence="3">Capsular biosynthesis protein</fullName>
    </submittedName>
</protein>
<dbReference type="SUPFAM" id="SSF51445">
    <property type="entry name" value="(Trans)glycosidases"/>
    <property type="match status" value="1"/>
</dbReference>
<feature type="chain" id="PRO_5022980775" evidence="2">
    <location>
        <begin position="32"/>
        <end position="790"/>
    </location>
</feature>
<evidence type="ECO:0000256" key="2">
    <source>
        <dbReference type="SAM" id="SignalP"/>
    </source>
</evidence>
<feature type="region of interest" description="Disordered" evidence="1">
    <location>
        <begin position="703"/>
        <end position="723"/>
    </location>
</feature>
<proteinExistence type="predicted"/>
<reference evidence="3 4" key="1">
    <citation type="submission" date="2019-08" db="EMBL/GenBank/DDBJ databases">
        <title>Amphibian skin-associated Pigmentiphaga: genome sequence and occurrence across geography and hosts.</title>
        <authorList>
            <person name="Bletz M.C."/>
            <person name="Bunk B."/>
            <person name="Sproeer C."/>
            <person name="Biwer P."/>
            <person name="Reiter S."/>
            <person name="Rabemananjara F.C.E."/>
            <person name="Schulz S."/>
            <person name="Overmann J."/>
            <person name="Vences M."/>
        </authorList>
    </citation>
    <scope>NUCLEOTIDE SEQUENCE [LARGE SCALE GENOMIC DNA]</scope>
    <source>
        <strain evidence="3 4">Mada1488</strain>
    </source>
</reference>